<keyword evidence="12" id="KW-1185">Reference proteome</keyword>
<dbReference type="CDD" id="cd08760">
    <property type="entry name" value="Cyt_b561_FRRS1_like"/>
    <property type="match status" value="1"/>
</dbReference>
<feature type="region of interest" description="Disordered" evidence="7">
    <location>
        <begin position="26"/>
        <end position="51"/>
    </location>
</feature>
<feature type="transmembrane region" description="Helical" evidence="8">
    <location>
        <begin position="332"/>
        <end position="354"/>
    </location>
</feature>
<gene>
    <name evidence="11" type="ORF">NLI96_g6721</name>
</gene>
<dbReference type="Gene3D" id="2.60.40.1210">
    <property type="entry name" value="Cellobiose dehydrogenase, cytochrome domain"/>
    <property type="match status" value="1"/>
</dbReference>
<feature type="region of interest" description="Disordered" evidence="7">
    <location>
        <begin position="473"/>
        <end position="507"/>
    </location>
</feature>
<dbReference type="EMBL" id="JANAWD010000255">
    <property type="protein sequence ID" value="KAJ3482812.1"/>
    <property type="molecule type" value="Genomic_DNA"/>
</dbReference>
<dbReference type="CDD" id="cd09630">
    <property type="entry name" value="CDH_like_cytochrome"/>
    <property type="match status" value="1"/>
</dbReference>
<evidence type="ECO:0000256" key="5">
    <source>
        <dbReference type="ARBA" id="ARBA00022989"/>
    </source>
</evidence>
<feature type="transmembrane region" description="Helical" evidence="8">
    <location>
        <begin position="295"/>
        <end position="320"/>
    </location>
</feature>
<keyword evidence="2" id="KW-0813">Transport</keyword>
<dbReference type="Pfam" id="PF16010">
    <property type="entry name" value="CDH-cyt"/>
    <property type="match status" value="1"/>
</dbReference>
<proteinExistence type="predicted"/>
<evidence type="ECO:0000256" key="7">
    <source>
        <dbReference type="SAM" id="MobiDB-lite"/>
    </source>
</evidence>
<evidence type="ECO:0000313" key="11">
    <source>
        <dbReference type="EMBL" id="KAJ3482812.1"/>
    </source>
</evidence>
<feature type="chain" id="PRO_5042092373" description="Cytochrome b561 domain-containing protein" evidence="9">
    <location>
        <begin position="19"/>
        <end position="507"/>
    </location>
</feature>
<evidence type="ECO:0000256" key="4">
    <source>
        <dbReference type="ARBA" id="ARBA00022982"/>
    </source>
</evidence>
<dbReference type="GO" id="GO:0016020">
    <property type="term" value="C:membrane"/>
    <property type="evidence" value="ECO:0007669"/>
    <property type="project" value="UniProtKB-SubCell"/>
</dbReference>
<accession>A0AAD5YCP6</accession>
<reference evidence="11" key="1">
    <citation type="submission" date="2022-07" db="EMBL/GenBank/DDBJ databases">
        <title>Genome Sequence of Physisporinus lineatus.</title>
        <authorList>
            <person name="Buettner E."/>
        </authorList>
    </citation>
    <scope>NUCLEOTIDE SEQUENCE</scope>
    <source>
        <strain evidence="11">VT162</strain>
    </source>
</reference>
<protein>
    <recommendedName>
        <fullName evidence="10">Cytochrome b561 domain-containing protein</fullName>
    </recommendedName>
</protein>
<keyword evidence="9" id="KW-0732">Signal</keyword>
<evidence type="ECO:0000313" key="12">
    <source>
        <dbReference type="Proteomes" id="UP001212997"/>
    </source>
</evidence>
<dbReference type="SUPFAM" id="SSF49344">
    <property type="entry name" value="CBD9-like"/>
    <property type="match status" value="1"/>
</dbReference>
<keyword evidence="5 8" id="KW-1133">Transmembrane helix</keyword>
<evidence type="ECO:0000256" key="1">
    <source>
        <dbReference type="ARBA" id="ARBA00004370"/>
    </source>
</evidence>
<dbReference type="PROSITE" id="PS50939">
    <property type="entry name" value="CYTOCHROME_B561"/>
    <property type="match status" value="1"/>
</dbReference>
<feature type="transmembrane region" description="Helical" evidence="8">
    <location>
        <begin position="406"/>
        <end position="423"/>
    </location>
</feature>
<organism evidence="11 12">
    <name type="scientific">Meripilus lineatus</name>
    <dbReference type="NCBI Taxonomy" id="2056292"/>
    <lineage>
        <taxon>Eukaryota</taxon>
        <taxon>Fungi</taxon>
        <taxon>Dikarya</taxon>
        <taxon>Basidiomycota</taxon>
        <taxon>Agaricomycotina</taxon>
        <taxon>Agaricomycetes</taxon>
        <taxon>Polyporales</taxon>
        <taxon>Meripilaceae</taxon>
        <taxon>Meripilus</taxon>
    </lineage>
</organism>
<feature type="domain" description="Cytochrome b561" evidence="10">
    <location>
        <begin position="262"/>
        <end position="469"/>
    </location>
</feature>
<evidence type="ECO:0000256" key="9">
    <source>
        <dbReference type="SAM" id="SignalP"/>
    </source>
</evidence>
<dbReference type="InterPro" id="IPR006593">
    <property type="entry name" value="Cyt_b561/ferric_Rdtase_TM"/>
</dbReference>
<dbReference type="PANTHER" id="PTHR47797:SF3">
    <property type="entry name" value="CYTOCHROME B561 DOMAIN-CONTAINING PROTEIN"/>
    <property type="match status" value="1"/>
</dbReference>
<dbReference type="AlphaFoldDB" id="A0AAD5YCP6"/>
<feature type="signal peptide" evidence="9">
    <location>
        <begin position="1"/>
        <end position="18"/>
    </location>
</feature>
<dbReference type="Gene3D" id="1.20.120.1770">
    <property type="match status" value="1"/>
</dbReference>
<comment type="caution">
    <text evidence="11">The sequence shown here is derived from an EMBL/GenBank/DDBJ whole genome shotgun (WGS) entry which is preliminary data.</text>
</comment>
<keyword evidence="6 8" id="KW-0472">Membrane</keyword>
<dbReference type="InterPro" id="IPR015920">
    <property type="entry name" value="Cellobiose_DH-like_cyt"/>
</dbReference>
<evidence type="ECO:0000259" key="10">
    <source>
        <dbReference type="PROSITE" id="PS50939"/>
    </source>
</evidence>
<dbReference type="SMART" id="SM00665">
    <property type="entry name" value="B561"/>
    <property type="match status" value="1"/>
</dbReference>
<sequence length="507" mass="54176">MRLGLTLSLFGLCSLALANPQGYGYGSGDDDSGRGRGSDDDSSSAATASSTASAAAASTTSSSSLLLGLKGDVFCSQLMCIGALVNGTSVQCMSSSHPFDVSNSLEGVISRYSAKPGIRQPGLDGHVGSLMFRIVKDPELILPSRGFGQSMTNSPMVIMWPNSDGSITLSQRTAPGEVMPTVDSSPPRVATAEPALSGLTGTNVKLAYTIAANSDTTQGIIWAYGTSRPSSAADASLVQHIDSGFSRLDLTKTLASGSKDPTNPITTIGSDPTLSTPESSAPSISIPLQTYQKKIVAHAILCIVGFLGFLPGGALLARYLRTYSPVWFKGHWILQFALAGPIIIIGVAFGIDAVQTTGTPHLSDDHMIWGVAIFALYFVQVALGAIIHFVKPKSFSVNRRRPAQNYLHAILGLLIIALSFYQVRTGYETEWPQRTGRGSVGNGANIVWYIWVVLLPILYFAGLVLLRRQYKQERSGKPAADDYESDTDEINMQHRGQYRDEPEGPRY</sequence>
<comment type="subcellular location">
    <subcellularLocation>
        <location evidence="1">Membrane</location>
    </subcellularLocation>
</comment>
<dbReference type="Pfam" id="PF03188">
    <property type="entry name" value="Cytochrom_B561"/>
    <property type="match status" value="1"/>
</dbReference>
<name>A0AAD5YCP6_9APHY</name>
<dbReference type="PANTHER" id="PTHR47797">
    <property type="entry name" value="DEHYDROGENASE, PUTATIVE (AFU_ORTHOLOGUE AFUA_8G05805)-RELATED"/>
    <property type="match status" value="1"/>
</dbReference>
<evidence type="ECO:0000256" key="2">
    <source>
        <dbReference type="ARBA" id="ARBA00022448"/>
    </source>
</evidence>
<dbReference type="Proteomes" id="UP001212997">
    <property type="component" value="Unassembled WGS sequence"/>
</dbReference>
<evidence type="ECO:0000256" key="6">
    <source>
        <dbReference type="ARBA" id="ARBA00023136"/>
    </source>
</evidence>
<feature type="transmembrane region" description="Helical" evidence="8">
    <location>
        <begin position="366"/>
        <end position="390"/>
    </location>
</feature>
<feature type="compositionally biased region" description="Basic and acidic residues" evidence="7">
    <location>
        <begin position="497"/>
        <end position="507"/>
    </location>
</feature>
<keyword evidence="4" id="KW-0249">Electron transport</keyword>
<evidence type="ECO:0000256" key="8">
    <source>
        <dbReference type="SAM" id="Phobius"/>
    </source>
</evidence>
<keyword evidence="3 8" id="KW-0812">Transmembrane</keyword>
<feature type="transmembrane region" description="Helical" evidence="8">
    <location>
        <begin position="446"/>
        <end position="466"/>
    </location>
</feature>
<evidence type="ECO:0000256" key="3">
    <source>
        <dbReference type="ARBA" id="ARBA00022692"/>
    </source>
</evidence>